<dbReference type="RefSeq" id="WP_104831914.1">
    <property type="nucleotide sequence ID" value="NZ_PJCH01000016.1"/>
</dbReference>
<dbReference type="PANTHER" id="PTHR30006:SF24">
    <property type="entry name" value="SLL0237 PROTEIN"/>
    <property type="match status" value="1"/>
</dbReference>
<organism evidence="2 3">
    <name type="scientific">Hyphococcus luteus</name>
    <dbReference type="NCBI Taxonomy" id="2058213"/>
    <lineage>
        <taxon>Bacteria</taxon>
        <taxon>Pseudomonadati</taxon>
        <taxon>Pseudomonadota</taxon>
        <taxon>Alphaproteobacteria</taxon>
        <taxon>Parvularculales</taxon>
        <taxon>Parvularculaceae</taxon>
        <taxon>Hyphococcus</taxon>
    </lineage>
</organism>
<sequence length="344" mass="37024">MSRVFLIAIAALALVLALAVWRPWSGRDAGEVVVYTSVDDVFARPIAEAFQKETGVAVRLVPDTEEAKSTGLLNRLIAEKNRPQADVFWSGDPVRAEILKKQGVATPYKSPQADGLPAAFSDPQGYWTGFSARARVLIYNKDRVAAGDAPRSVMDLVNPRFQGRACLANPLFGTTSMHAAALFAVLGEEGAKRFFNEFLANGGQLASSNGDVRRLVAEGRCAIGVTDTDDANVALMEGKPIEIVYPDADGMGTLVIPNAAVLIAGGPNPENGERFIDYLLRPATEEALATSAAAQFPLRAGVAVPEEMITLDQMRPMEVDYTALAGRLEELNRGFLKDFADRAR</sequence>
<keyword evidence="3" id="KW-1185">Reference proteome</keyword>
<proteinExistence type="predicted"/>
<dbReference type="Pfam" id="PF13343">
    <property type="entry name" value="SBP_bac_6"/>
    <property type="match status" value="1"/>
</dbReference>
<reference evidence="2 3" key="1">
    <citation type="submission" date="2017-12" db="EMBL/GenBank/DDBJ databases">
        <authorList>
            <person name="Hurst M.R.H."/>
        </authorList>
    </citation>
    <scope>NUCLEOTIDE SEQUENCE [LARGE SCALE GENOMIC DNA]</scope>
    <source>
        <strain evidence="2 3">SY-3-19</strain>
    </source>
</reference>
<name>A0A2S7K071_9PROT</name>
<dbReference type="PANTHER" id="PTHR30006">
    <property type="entry name" value="THIAMINE-BINDING PERIPLASMIC PROTEIN-RELATED"/>
    <property type="match status" value="1"/>
</dbReference>
<protein>
    <submittedName>
        <fullName evidence="2">Iron ABC transporter substrate-binding protein</fullName>
    </submittedName>
</protein>
<dbReference type="CDD" id="cd13518">
    <property type="entry name" value="PBP2_Fe3_thiamine_like"/>
    <property type="match status" value="1"/>
</dbReference>
<dbReference type="Proteomes" id="UP000239504">
    <property type="component" value="Unassembled WGS sequence"/>
</dbReference>
<dbReference type="InterPro" id="IPR026045">
    <property type="entry name" value="Ferric-bd"/>
</dbReference>
<dbReference type="EMBL" id="PJCH01000016">
    <property type="protein sequence ID" value="PQA85861.1"/>
    <property type="molecule type" value="Genomic_DNA"/>
</dbReference>
<evidence type="ECO:0000256" key="1">
    <source>
        <dbReference type="ARBA" id="ARBA00022729"/>
    </source>
</evidence>
<evidence type="ECO:0000313" key="3">
    <source>
        <dbReference type="Proteomes" id="UP000239504"/>
    </source>
</evidence>
<dbReference type="PIRSF" id="PIRSF002825">
    <property type="entry name" value="CfbpA"/>
    <property type="match status" value="1"/>
</dbReference>
<comment type="caution">
    <text evidence="2">The sequence shown here is derived from an EMBL/GenBank/DDBJ whole genome shotgun (WGS) entry which is preliminary data.</text>
</comment>
<dbReference type="Gene3D" id="3.40.190.10">
    <property type="entry name" value="Periplasmic binding protein-like II"/>
    <property type="match status" value="2"/>
</dbReference>
<evidence type="ECO:0000313" key="2">
    <source>
        <dbReference type="EMBL" id="PQA85861.1"/>
    </source>
</evidence>
<dbReference type="AlphaFoldDB" id="A0A2S7K071"/>
<gene>
    <name evidence="2" type="ORF">CW354_20210</name>
</gene>
<dbReference type="OrthoDB" id="9769567at2"/>
<keyword evidence="1" id="KW-0732">Signal</keyword>
<accession>A0A2S7K071</accession>
<dbReference type="SUPFAM" id="SSF53850">
    <property type="entry name" value="Periplasmic binding protein-like II"/>
    <property type="match status" value="1"/>
</dbReference>